<reference evidence="2" key="1">
    <citation type="submission" date="2015-11" db="EMBL/GenBank/DDBJ databases">
        <title>De novo transcriptome assembly of four potential Pierce s Disease insect vectors from Arizona vineyards.</title>
        <authorList>
            <person name="Tassone E.E."/>
        </authorList>
    </citation>
    <scope>NUCLEOTIDE SEQUENCE</scope>
</reference>
<dbReference type="InterPro" id="IPR001870">
    <property type="entry name" value="B30.2/SPRY"/>
</dbReference>
<dbReference type="InterPro" id="IPR043136">
    <property type="entry name" value="B30.2/SPRY_sf"/>
</dbReference>
<proteinExistence type="predicted"/>
<dbReference type="PROSITE" id="PS50188">
    <property type="entry name" value="B302_SPRY"/>
    <property type="match status" value="1"/>
</dbReference>
<dbReference type="InterPro" id="IPR013320">
    <property type="entry name" value="ConA-like_dom_sf"/>
</dbReference>
<dbReference type="GO" id="GO:0019005">
    <property type="term" value="C:SCF ubiquitin ligase complex"/>
    <property type="evidence" value="ECO:0007669"/>
    <property type="project" value="TreeGrafter"/>
</dbReference>
<dbReference type="PANTHER" id="PTHR12245:SF11">
    <property type="entry name" value="PROTEIN GUSTAVUS"/>
    <property type="match status" value="1"/>
</dbReference>
<sequence length="112" mass="12522">TEGVHAWEICWPKQFRGSHAVIGVASKDKPLHCGGYQGLVGNDDQSWGWDVAVRKLFHDSQFDEENGQDYPSPETVDETYTVPENILVVLDMQEGTCHFTSTASVWESHSVV</sequence>
<evidence type="ECO:0000313" key="2">
    <source>
        <dbReference type="EMBL" id="JAT07481.1"/>
    </source>
</evidence>
<accession>A0A1B6K7P5</accession>
<dbReference type="Pfam" id="PF00622">
    <property type="entry name" value="SPRY"/>
    <property type="match status" value="1"/>
</dbReference>
<dbReference type="GO" id="GO:0043161">
    <property type="term" value="P:proteasome-mediated ubiquitin-dependent protein catabolic process"/>
    <property type="evidence" value="ECO:0007669"/>
    <property type="project" value="TreeGrafter"/>
</dbReference>
<feature type="non-terminal residue" evidence="2">
    <location>
        <position position="1"/>
    </location>
</feature>
<dbReference type="PANTHER" id="PTHR12245">
    <property type="entry name" value="SPRY DOMAIN CONTAINING SOCS BOX PROTEIN"/>
    <property type="match status" value="1"/>
</dbReference>
<gene>
    <name evidence="2" type="ORF">g.4073</name>
</gene>
<organism evidence="2">
    <name type="scientific">Homalodisca liturata</name>
    <dbReference type="NCBI Taxonomy" id="320908"/>
    <lineage>
        <taxon>Eukaryota</taxon>
        <taxon>Metazoa</taxon>
        <taxon>Ecdysozoa</taxon>
        <taxon>Arthropoda</taxon>
        <taxon>Hexapoda</taxon>
        <taxon>Insecta</taxon>
        <taxon>Pterygota</taxon>
        <taxon>Neoptera</taxon>
        <taxon>Paraneoptera</taxon>
        <taxon>Hemiptera</taxon>
        <taxon>Auchenorrhyncha</taxon>
        <taxon>Membracoidea</taxon>
        <taxon>Cicadellidae</taxon>
        <taxon>Cicadellinae</taxon>
        <taxon>Proconiini</taxon>
        <taxon>Homalodisca</taxon>
    </lineage>
</organism>
<dbReference type="Gene3D" id="2.60.120.920">
    <property type="match status" value="1"/>
</dbReference>
<dbReference type="AlphaFoldDB" id="A0A1B6K7P5"/>
<dbReference type="EMBL" id="GECU01000226">
    <property type="protein sequence ID" value="JAT07481.1"/>
    <property type="molecule type" value="Transcribed_RNA"/>
</dbReference>
<protein>
    <recommendedName>
        <fullName evidence="1">B30.2/SPRY domain-containing protein</fullName>
    </recommendedName>
</protein>
<evidence type="ECO:0000259" key="1">
    <source>
        <dbReference type="PROSITE" id="PS50188"/>
    </source>
</evidence>
<dbReference type="InterPro" id="IPR003877">
    <property type="entry name" value="SPRY_dom"/>
</dbReference>
<feature type="domain" description="B30.2/SPRY" evidence="1">
    <location>
        <begin position="1"/>
        <end position="112"/>
    </location>
</feature>
<dbReference type="InterPro" id="IPR050672">
    <property type="entry name" value="FBXO45-Fsn/SPSB_families"/>
</dbReference>
<name>A0A1B6K7P5_9HEMI</name>
<dbReference type="SUPFAM" id="SSF49899">
    <property type="entry name" value="Concanavalin A-like lectins/glucanases"/>
    <property type="match status" value="1"/>
</dbReference>